<reference evidence="1 2" key="1">
    <citation type="submission" date="2024-02" db="EMBL/GenBank/DDBJ databases">
        <title>De novo assembly and annotation of 12 fungi associated with fruit tree decline syndrome in Ontario, Canada.</title>
        <authorList>
            <person name="Sulman M."/>
            <person name="Ellouze W."/>
            <person name="Ilyukhin E."/>
        </authorList>
    </citation>
    <scope>NUCLEOTIDE SEQUENCE [LARGE SCALE GENOMIC DNA]</scope>
    <source>
        <strain evidence="1 2">M1-105</strain>
    </source>
</reference>
<name>A0ABR3SAZ7_9PEZI</name>
<evidence type="ECO:0000313" key="2">
    <source>
        <dbReference type="Proteomes" id="UP001521116"/>
    </source>
</evidence>
<sequence length="221" mass="23186">MVAKGNAVPPTTRASSEVIYQFPNGTWLENIAVRPNGNLLVTLVNVPEVWEVDPSARTAHLLHRFASSRQATGIAEIRADVFAIASDSSIHILDLTATPAAPTLLATIQDTTLNGLTFAPAPANASSAGTLLASDSSGGVIWRIDPAPDPADPSSRFGIALWDATMHPVPGARRSGALIGVNGVRYDPATEHVHYVNLPRLLYCRVRVDPGEGAAAGRDGG</sequence>
<proteinExistence type="predicted"/>
<comment type="caution">
    <text evidence="1">The sequence shown here is derived from an EMBL/GenBank/DDBJ whole genome shotgun (WGS) entry which is preliminary data.</text>
</comment>
<organism evidence="1 2">
    <name type="scientific">Neofusicoccum ribis</name>
    <dbReference type="NCBI Taxonomy" id="45134"/>
    <lineage>
        <taxon>Eukaryota</taxon>
        <taxon>Fungi</taxon>
        <taxon>Dikarya</taxon>
        <taxon>Ascomycota</taxon>
        <taxon>Pezizomycotina</taxon>
        <taxon>Dothideomycetes</taxon>
        <taxon>Dothideomycetes incertae sedis</taxon>
        <taxon>Botryosphaeriales</taxon>
        <taxon>Botryosphaeriaceae</taxon>
        <taxon>Neofusicoccum</taxon>
    </lineage>
</organism>
<dbReference type="Proteomes" id="UP001521116">
    <property type="component" value="Unassembled WGS sequence"/>
</dbReference>
<dbReference type="Gene3D" id="2.120.10.30">
    <property type="entry name" value="TolB, C-terminal domain"/>
    <property type="match status" value="1"/>
</dbReference>
<dbReference type="EMBL" id="JAJVDC020000331">
    <property type="protein sequence ID" value="KAL1615178.1"/>
    <property type="molecule type" value="Genomic_DNA"/>
</dbReference>
<dbReference type="InterPro" id="IPR052998">
    <property type="entry name" value="Hetero-Diels-Alderase-like"/>
</dbReference>
<dbReference type="SUPFAM" id="SSF63829">
    <property type="entry name" value="Calcium-dependent phosphotriesterase"/>
    <property type="match status" value="1"/>
</dbReference>
<protein>
    <recommendedName>
        <fullName evidence="3">Six-bladed beta-propeller-like protein</fullName>
    </recommendedName>
</protein>
<accession>A0ABR3SAZ7</accession>
<dbReference type="PANTHER" id="PTHR42060:SF3">
    <property type="entry name" value="SMP-30_GLUCONOLACTONASE_LRE-LIKE REGION DOMAIN-CONTAINING PROTEIN"/>
    <property type="match status" value="1"/>
</dbReference>
<dbReference type="InterPro" id="IPR011042">
    <property type="entry name" value="6-blade_b-propeller_TolB-like"/>
</dbReference>
<gene>
    <name evidence="1" type="ORF">SLS56_011910</name>
</gene>
<dbReference type="PANTHER" id="PTHR42060">
    <property type="entry name" value="NHL REPEAT-CONTAINING PROTEIN-RELATED"/>
    <property type="match status" value="1"/>
</dbReference>
<keyword evidence="2" id="KW-1185">Reference proteome</keyword>
<evidence type="ECO:0008006" key="3">
    <source>
        <dbReference type="Google" id="ProtNLM"/>
    </source>
</evidence>
<evidence type="ECO:0000313" key="1">
    <source>
        <dbReference type="EMBL" id="KAL1615178.1"/>
    </source>
</evidence>